<proteinExistence type="inferred from homology"/>
<gene>
    <name evidence="3" type="ORF">ENT52_07480</name>
</gene>
<dbReference type="HAMAP" id="MF_00498">
    <property type="entry name" value="UPF0179"/>
    <property type="match status" value="1"/>
</dbReference>
<dbReference type="PANTHER" id="PTHR40699">
    <property type="entry name" value="UPF0179 PROTEIN MJ1627"/>
    <property type="match status" value="1"/>
</dbReference>
<name>A0A7J3M3J3_ARCFL</name>
<reference evidence="3" key="1">
    <citation type="journal article" date="2020" name="mSystems">
        <title>Genome- and Community-Level Interaction Insights into Carbon Utilization and Element Cycling Functions of Hydrothermarchaeota in Hydrothermal Sediment.</title>
        <authorList>
            <person name="Zhou Z."/>
            <person name="Liu Y."/>
            <person name="Xu W."/>
            <person name="Pan J."/>
            <person name="Luo Z.H."/>
            <person name="Li M."/>
        </authorList>
    </citation>
    <scope>NUCLEOTIDE SEQUENCE [LARGE SCALE GENOMIC DNA]</scope>
    <source>
        <strain evidence="3">SpSt-587</strain>
    </source>
</reference>
<sequence length="153" mass="17097">MNGEVNRIITLCGKSWAKIGVEFMFLGGKPECENCKIKKTCLRLREGAKYKIVALRDGTVQECALHEEGVVAVEVIELPVIALVESTLTEGAKFKYEERKCNHYECGMYNLCHPIELKDGEIVSVGKIIGDSPEKCVLGYNFVVAELTREQKI</sequence>
<accession>A0A7J3M3J3</accession>
<dbReference type="EMBL" id="DSYZ01000139">
    <property type="protein sequence ID" value="HGT83547.1"/>
    <property type="molecule type" value="Genomic_DNA"/>
</dbReference>
<dbReference type="PIRSF" id="PIRSF006595">
    <property type="entry name" value="UCP006595"/>
    <property type="match status" value="1"/>
</dbReference>
<organism evidence="3">
    <name type="scientific">Archaeoglobus fulgidus</name>
    <dbReference type="NCBI Taxonomy" id="2234"/>
    <lineage>
        <taxon>Archaea</taxon>
        <taxon>Methanobacteriati</taxon>
        <taxon>Methanobacteriota</taxon>
        <taxon>Archaeoglobi</taxon>
        <taxon>Archaeoglobales</taxon>
        <taxon>Archaeoglobaceae</taxon>
        <taxon>Archaeoglobus</taxon>
    </lineage>
</organism>
<dbReference type="Pfam" id="PF03684">
    <property type="entry name" value="UPF0179"/>
    <property type="match status" value="1"/>
</dbReference>
<evidence type="ECO:0000256" key="1">
    <source>
        <dbReference type="ARBA" id="ARBA00010824"/>
    </source>
</evidence>
<dbReference type="PANTHER" id="PTHR40699:SF1">
    <property type="entry name" value="UPF0179 PROTEIN MJ1627"/>
    <property type="match status" value="1"/>
</dbReference>
<dbReference type="InterPro" id="IPR005369">
    <property type="entry name" value="UPF0179"/>
</dbReference>
<comment type="similarity">
    <text evidence="1 2">Belongs to the UPF0179 family.</text>
</comment>
<comment type="caution">
    <text evidence="3">The sequence shown here is derived from an EMBL/GenBank/DDBJ whole genome shotgun (WGS) entry which is preliminary data.</text>
</comment>
<evidence type="ECO:0000313" key="3">
    <source>
        <dbReference type="EMBL" id="HGT83547.1"/>
    </source>
</evidence>
<evidence type="ECO:0000256" key="2">
    <source>
        <dbReference type="HAMAP-Rule" id="MF_00498"/>
    </source>
</evidence>
<protein>
    <recommendedName>
        <fullName evidence="2">UPF0179 protein ENT52_07480</fullName>
    </recommendedName>
</protein>
<dbReference type="AlphaFoldDB" id="A0A7J3M3J3"/>